<organism evidence="1 2">
    <name type="scientific">Rhododendron molle</name>
    <name type="common">Chinese azalea</name>
    <name type="synonym">Azalea mollis</name>
    <dbReference type="NCBI Taxonomy" id="49168"/>
    <lineage>
        <taxon>Eukaryota</taxon>
        <taxon>Viridiplantae</taxon>
        <taxon>Streptophyta</taxon>
        <taxon>Embryophyta</taxon>
        <taxon>Tracheophyta</taxon>
        <taxon>Spermatophyta</taxon>
        <taxon>Magnoliopsida</taxon>
        <taxon>eudicotyledons</taxon>
        <taxon>Gunneridae</taxon>
        <taxon>Pentapetalae</taxon>
        <taxon>asterids</taxon>
        <taxon>Ericales</taxon>
        <taxon>Ericaceae</taxon>
        <taxon>Ericoideae</taxon>
        <taxon>Rhodoreae</taxon>
        <taxon>Rhododendron</taxon>
    </lineage>
</organism>
<name>A0ACC0M918_RHOML</name>
<evidence type="ECO:0000313" key="1">
    <source>
        <dbReference type="EMBL" id="KAI8537425.1"/>
    </source>
</evidence>
<gene>
    <name evidence="1" type="ORF">RHMOL_Rhmol09G0023000</name>
</gene>
<dbReference type="EMBL" id="CM046396">
    <property type="protein sequence ID" value="KAI8537425.1"/>
    <property type="molecule type" value="Genomic_DNA"/>
</dbReference>
<sequence length="144" mass="16611">MKRETPLRTESSVLGVSIPESSRQCDMPSLFDKFMDCRFVRPIPHFSWKVGFSYEFEKLLVYAKSFKEHEFINQCSVDGWMRHGVSERLLEWFQGDWRLELIVINLELFAPSGQESEASVGPLRKLILSPLEDCFGQGSGLSRC</sequence>
<proteinExistence type="predicted"/>
<protein>
    <submittedName>
        <fullName evidence="1">Uncharacterized protein</fullName>
    </submittedName>
</protein>
<keyword evidence="2" id="KW-1185">Reference proteome</keyword>
<accession>A0ACC0M918</accession>
<evidence type="ECO:0000313" key="2">
    <source>
        <dbReference type="Proteomes" id="UP001062846"/>
    </source>
</evidence>
<comment type="caution">
    <text evidence="1">The sequence shown here is derived from an EMBL/GenBank/DDBJ whole genome shotgun (WGS) entry which is preliminary data.</text>
</comment>
<reference evidence="1" key="1">
    <citation type="submission" date="2022-02" db="EMBL/GenBank/DDBJ databases">
        <title>Plant Genome Project.</title>
        <authorList>
            <person name="Zhang R.-G."/>
        </authorList>
    </citation>
    <scope>NUCLEOTIDE SEQUENCE</scope>
    <source>
        <strain evidence="1">AT1</strain>
    </source>
</reference>
<dbReference type="Proteomes" id="UP001062846">
    <property type="component" value="Chromosome 9"/>
</dbReference>